<feature type="transmembrane region" description="Helical" evidence="7">
    <location>
        <begin position="145"/>
        <end position="166"/>
    </location>
</feature>
<keyword evidence="3 7" id="KW-0812">Transmembrane</keyword>
<dbReference type="PANTHER" id="PTHR23501">
    <property type="entry name" value="MAJOR FACILITATOR SUPERFAMILY"/>
    <property type="match status" value="1"/>
</dbReference>
<proteinExistence type="inferred from homology"/>
<feature type="compositionally biased region" description="Basic and acidic residues" evidence="6">
    <location>
        <begin position="614"/>
        <end position="625"/>
    </location>
</feature>
<feature type="transmembrane region" description="Helical" evidence="7">
    <location>
        <begin position="212"/>
        <end position="231"/>
    </location>
</feature>
<reference evidence="9 10" key="1">
    <citation type="submission" date="2024-04" db="EMBL/GenBank/DDBJ databases">
        <title>Phyllosticta paracitricarpa is synonymous to the EU quarantine fungus P. citricarpa based on phylogenomic analyses.</title>
        <authorList>
            <consortium name="Lawrence Berkeley National Laboratory"/>
            <person name="Van Ingen-Buijs V.A."/>
            <person name="Van Westerhoven A.C."/>
            <person name="Haridas S."/>
            <person name="Skiadas P."/>
            <person name="Martin F."/>
            <person name="Groenewald J.Z."/>
            <person name="Crous P.W."/>
            <person name="Seidl M.F."/>
        </authorList>
    </citation>
    <scope>NUCLEOTIDE SEQUENCE [LARGE SCALE GENOMIC DNA]</scope>
    <source>
        <strain evidence="9 10">CBS 123371</strain>
    </source>
</reference>
<evidence type="ECO:0000256" key="2">
    <source>
        <dbReference type="ARBA" id="ARBA00007520"/>
    </source>
</evidence>
<comment type="similarity">
    <text evidence="2">Belongs to the major facilitator superfamily. TCR/Tet family.</text>
</comment>
<dbReference type="InterPro" id="IPR020846">
    <property type="entry name" value="MFS_dom"/>
</dbReference>
<feature type="compositionally biased region" description="Basic and acidic residues" evidence="6">
    <location>
        <begin position="548"/>
        <end position="571"/>
    </location>
</feature>
<feature type="transmembrane region" description="Helical" evidence="7">
    <location>
        <begin position="315"/>
        <end position="336"/>
    </location>
</feature>
<feature type="transmembrane region" description="Helical" evidence="7">
    <location>
        <begin position="523"/>
        <end position="540"/>
    </location>
</feature>
<dbReference type="Proteomes" id="UP001363622">
    <property type="component" value="Unassembled WGS sequence"/>
</dbReference>
<evidence type="ECO:0000256" key="4">
    <source>
        <dbReference type="ARBA" id="ARBA00022989"/>
    </source>
</evidence>
<feature type="transmembrane region" description="Helical" evidence="7">
    <location>
        <begin position="348"/>
        <end position="372"/>
    </location>
</feature>
<feature type="region of interest" description="Disordered" evidence="6">
    <location>
        <begin position="546"/>
        <end position="625"/>
    </location>
</feature>
<dbReference type="Gene3D" id="1.20.1720.10">
    <property type="entry name" value="Multidrug resistance protein D"/>
    <property type="match status" value="1"/>
</dbReference>
<evidence type="ECO:0000256" key="3">
    <source>
        <dbReference type="ARBA" id="ARBA00022692"/>
    </source>
</evidence>
<keyword evidence="4 7" id="KW-1133">Transmembrane helix</keyword>
<sequence>MSSHAGQDHAPAAPHEKNGSTPEAAQVDPEAETPTQQPNEGPEEKGRSPAKIAIIMFALGMAVFLAAMDITIITTALPTVTEYFNSAAGYTWIGSAFNLAAAAATPIWGKLSDIFGRKPALLAANIFFLIGSLIAALSINMGMLIVARAIQGVGGGGLIILVNIVISDLFSMRTRGQYFGIIGMVWALAGALGPVIGGAFTTNVSWRWCFYINLPLDGLAFGIILLFLDIETPKTPLIDGLKAIDWLGALAVIGGTLMLLLGLEFGGVSFPWDSATVICLLIFGGLTIGLFLVIEAKVPAYPIMPVRIFKESTNLAALAVCFFHGFVFISATYYLPLYFQAVRGESPIMSGVYILAFAVSLSIVSAGTGIFIKKTGLYQPCIWFGLTVMTLGYGLFIMIGANTSWAKIIIFQIVAGIGVGPNFQSPLIALQAHVNPRDIATATATFGFTRNLATAASVVIGSVVFQNQMKAHKPELRAALGDSLANVLGGASAGANAEILAELPDAQRTVAARIFAGSMSKMWIMYTAFAGAGLLASLLVRKSQLSKQHQETKTGLDNEESKRREVLEEQKQQQQQQQQQQAQSPATAINRESDSEAQMPRSARDSSVLTSPDVEIKEAESGSQQ</sequence>
<feature type="transmembrane region" description="Helical" evidence="7">
    <location>
        <begin position="381"/>
        <end position="399"/>
    </location>
</feature>
<feature type="transmembrane region" description="Helical" evidence="7">
    <location>
        <begin position="178"/>
        <end position="200"/>
    </location>
</feature>
<evidence type="ECO:0000313" key="10">
    <source>
        <dbReference type="Proteomes" id="UP001363622"/>
    </source>
</evidence>
<gene>
    <name evidence="9" type="ORF">IWZ03DRAFT_100376</name>
</gene>
<evidence type="ECO:0000256" key="7">
    <source>
        <dbReference type="SAM" id="Phobius"/>
    </source>
</evidence>
<feature type="transmembrane region" description="Helical" evidence="7">
    <location>
        <begin position="405"/>
        <end position="423"/>
    </location>
</feature>
<evidence type="ECO:0000256" key="1">
    <source>
        <dbReference type="ARBA" id="ARBA00004141"/>
    </source>
</evidence>
<organism evidence="9 10">
    <name type="scientific">Phyllosticta citriasiana</name>
    <dbReference type="NCBI Taxonomy" id="595635"/>
    <lineage>
        <taxon>Eukaryota</taxon>
        <taxon>Fungi</taxon>
        <taxon>Dikarya</taxon>
        <taxon>Ascomycota</taxon>
        <taxon>Pezizomycotina</taxon>
        <taxon>Dothideomycetes</taxon>
        <taxon>Dothideomycetes incertae sedis</taxon>
        <taxon>Botryosphaeriales</taxon>
        <taxon>Phyllostictaceae</taxon>
        <taxon>Phyllosticta</taxon>
    </lineage>
</organism>
<evidence type="ECO:0000313" key="9">
    <source>
        <dbReference type="EMBL" id="KAK7521726.1"/>
    </source>
</evidence>
<dbReference type="PANTHER" id="PTHR23501:SF102">
    <property type="entry name" value="DRUG TRANSPORTER, PUTATIVE (AFU_ORTHOLOGUE AFUA_3G08530)-RELATED"/>
    <property type="match status" value="1"/>
</dbReference>
<feature type="transmembrane region" description="Helical" evidence="7">
    <location>
        <begin position="243"/>
        <end position="263"/>
    </location>
</feature>
<dbReference type="EMBL" id="JBBPHU010000002">
    <property type="protein sequence ID" value="KAK7521726.1"/>
    <property type="molecule type" value="Genomic_DNA"/>
</dbReference>
<accession>A0ABR1KUD5</accession>
<feature type="compositionally biased region" description="Low complexity" evidence="6">
    <location>
        <begin position="572"/>
        <end position="583"/>
    </location>
</feature>
<dbReference type="InterPro" id="IPR011701">
    <property type="entry name" value="MFS"/>
</dbReference>
<dbReference type="InterPro" id="IPR036259">
    <property type="entry name" value="MFS_trans_sf"/>
</dbReference>
<feature type="transmembrane region" description="Helical" evidence="7">
    <location>
        <begin position="120"/>
        <end position="139"/>
    </location>
</feature>
<dbReference type="CDD" id="cd17502">
    <property type="entry name" value="MFS_Azr1_MDR_like"/>
    <property type="match status" value="1"/>
</dbReference>
<dbReference type="Pfam" id="PF07690">
    <property type="entry name" value="MFS_1"/>
    <property type="match status" value="1"/>
</dbReference>
<feature type="transmembrane region" description="Helical" evidence="7">
    <location>
        <begin position="275"/>
        <end position="294"/>
    </location>
</feature>
<name>A0ABR1KUD5_9PEZI</name>
<feature type="domain" description="Major facilitator superfamily (MFS) profile" evidence="8">
    <location>
        <begin position="55"/>
        <end position="545"/>
    </location>
</feature>
<comment type="caution">
    <text evidence="9">The sequence shown here is derived from an EMBL/GenBank/DDBJ whole genome shotgun (WGS) entry which is preliminary data.</text>
</comment>
<feature type="transmembrane region" description="Helical" evidence="7">
    <location>
        <begin position="52"/>
        <end position="77"/>
    </location>
</feature>
<protein>
    <submittedName>
        <fullName evidence="9">Major facilitator superfamily transporter</fullName>
    </submittedName>
</protein>
<dbReference type="PROSITE" id="PS50850">
    <property type="entry name" value="MFS"/>
    <property type="match status" value="1"/>
</dbReference>
<evidence type="ECO:0000256" key="6">
    <source>
        <dbReference type="SAM" id="MobiDB-lite"/>
    </source>
</evidence>
<feature type="transmembrane region" description="Helical" evidence="7">
    <location>
        <begin position="89"/>
        <end position="108"/>
    </location>
</feature>
<feature type="region of interest" description="Disordered" evidence="6">
    <location>
        <begin position="1"/>
        <end position="47"/>
    </location>
</feature>
<keyword evidence="5 7" id="KW-0472">Membrane</keyword>
<evidence type="ECO:0000259" key="8">
    <source>
        <dbReference type="PROSITE" id="PS50850"/>
    </source>
</evidence>
<comment type="subcellular location">
    <subcellularLocation>
        <location evidence="1">Membrane</location>
        <topology evidence="1">Multi-pass membrane protein</topology>
    </subcellularLocation>
</comment>
<dbReference type="Gene3D" id="1.20.1250.20">
    <property type="entry name" value="MFS general substrate transporter like domains"/>
    <property type="match status" value="1"/>
</dbReference>
<dbReference type="PRINTS" id="PR01036">
    <property type="entry name" value="TCRTETB"/>
</dbReference>
<evidence type="ECO:0000256" key="5">
    <source>
        <dbReference type="ARBA" id="ARBA00023136"/>
    </source>
</evidence>
<dbReference type="SUPFAM" id="SSF103473">
    <property type="entry name" value="MFS general substrate transporter"/>
    <property type="match status" value="1"/>
</dbReference>
<keyword evidence="10" id="KW-1185">Reference proteome</keyword>